<dbReference type="EMBL" id="FWWY01000001">
    <property type="protein sequence ID" value="SMC04817.1"/>
    <property type="molecule type" value="Genomic_DNA"/>
</dbReference>
<dbReference type="PANTHER" id="PTHR30126">
    <property type="entry name" value="HTH-TYPE TRANSCRIPTIONAL REGULATOR"/>
    <property type="match status" value="1"/>
</dbReference>
<evidence type="ECO:0000259" key="5">
    <source>
        <dbReference type="PROSITE" id="PS50931"/>
    </source>
</evidence>
<dbReference type="InterPro" id="IPR036390">
    <property type="entry name" value="WH_DNA-bd_sf"/>
</dbReference>
<keyword evidence="3 6" id="KW-0238">DNA-binding</keyword>
<comment type="similarity">
    <text evidence="1">Belongs to the LysR transcriptional regulatory family.</text>
</comment>
<dbReference type="FunFam" id="1.10.10.10:FF:000001">
    <property type="entry name" value="LysR family transcriptional regulator"/>
    <property type="match status" value="1"/>
</dbReference>
<keyword evidence="7" id="KW-1185">Reference proteome</keyword>
<dbReference type="Gene3D" id="1.10.10.10">
    <property type="entry name" value="Winged helix-like DNA-binding domain superfamily/Winged helix DNA-binding domain"/>
    <property type="match status" value="1"/>
</dbReference>
<name>A0A1W1WEW2_SULTA</name>
<dbReference type="PROSITE" id="PS50931">
    <property type="entry name" value="HTH_LYSR"/>
    <property type="match status" value="1"/>
</dbReference>
<dbReference type="GO" id="GO:0003700">
    <property type="term" value="F:DNA-binding transcription factor activity"/>
    <property type="evidence" value="ECO:0007669"/>
    <property type="project" value="InterPro"/>
</dbReference>
<dbReference type="PANTHER" id="PTHR30126:SF40">
    <property type="entry name" value="HTH-TYPE TRANSCRIPTIONAL REGULATOR GLTR"/>
    <property type="match status" value="1"/>
</dbReference>
<evidence type="ECO:0000256" key="4">
    <source>
        <dbReference type="ARBA" id="ARBA00023163"/>
    </source>
</evidence>
<dbReference type="OrthoDB" id="9785745at2"/>
<dbReference type="InterPro" id="IPR005119">
    <property type="entry name" value="LysR_subst-bd"/>
</dbReference>
<dbReference type="PRINTS" id="PR00039">
    <property type="entry name" value="HTHLYSR"/>
</dbReference>
<keyword evidence="2" id="KW-0805">Transcription regulation</keyword>
<dbReference type="Proteomes" id="UP000192660">
    <property type="component" value="Unassembled WGS sequence"/>
</dbReference>
<evidence type="ECO:0000313" key="7">
    <source>
        <dbReference type="Proteomes" id="UP000192660"/>
    </source>
</evidence>
<protein>
    <submittedName>
        <fullName evidence="6">DNA-binding transcriptional regulator, LysR family</fullName>
    </submittedName>
</protein>
<dbReference type="RefSeq" id="WP_084661358.1">
    <property type="nucleotide sequence ID" value="NZ_FWWY01000001.1"/>
</dbReference>
<dbReference type="STRING" id="28034.BFX07_01940"/>
<keyword evidence="4" id="KW-0804">Transcription</keyword>
<dbReference type="InterPro" id="IPR036388">
    <property type="entry name" value="WH-like_DNA-bd_sf"/>
</dbReference>
<proteinExistence type="inferred from homology"/>
<evidence type="ECO:0000256" key="2">
    <source>
        <dbReference type="ARBA" id="ARBA00023015"/>
    </source>
</evidence>
<dbReference type="InterPro" id="IPR000847">
    <property type="entry name" value="LysR_HTH_N"/>
</dbReference>
<dbReference type="Pfam" id="PF03466">
    <property type="entry name" value="LysR_substrate"/>
    <property type="match status" value="1"/>
</dbReference>
<dbReference type="Pfam" id="PF00126">
    <property type="entry name" value="HTH_1"/>
    <property type="match status" value="1"/>
</dbReference>
<evidence type="ECO:0000256" key="1">
    <source>
        <dbReference type="ARBA" id="ARBA00009437"/>
    </source>
</evidence>
<dbReference type="AlphaFoldDB" id="A0A1W1WEW2"/>
<reference evidence="7" key="1">
    <citation type="submission" date="2017-04" db="EMBL/GenBank/DDBJ databases">
        <authorList>
            <person name="Varghese N."/>
            <person name="Submissions S."/>
        </authorList>
    </citation>
    <scope>NUCLEOTIDE SEQUENCE [LARGE SCALE GENOMIC DNA]</scope>
    <source>
        <strain evidence="7">DSM 9293</strain>
    </source>
</reference>
<accession>A0A1W1WEW2</accession>
<sequence length="300" mass="33565">MTDEDLHIFRTIAMTGNLSRAAVLLQTSQPTISRHLQHLERELGTTLMDRSSGSIQLTPQGLQVLEFAQRVLGEWDALKQSFHQQKPISGFIEVASSTVPAKILVLPAVASFLHQYPHIHVHVSIMNSQNVFHAIDEDRVAMGFVGLEPPSKSWHTELIGRDEVILVVPNLPQYEKWPTSIPLKDLAQLPFVQRKEGSGTHLTAIKALRERGFEQNWRVVCEVDSHEALIETVATGIGVGFASRQIAAMMSTRQVRMVSVEGGPILRHLYLIHKQDAENNKVSDLFLGHLKAQYNILTRA</sequence>
<evidence type="ECO:0000313" key="6">
    <source>
        <dbReference type="EMBL" id="SMC04817.1"/>
    </source>
</evidence>
<dbReference type="Gene3D" id="3.40.190.290">
    <property type="match status" value="1"/>
</dbReference>
<dbReference type="SUPFAM" id="SSF53850">
    <property type="entry name" value="Periplasmic binding protein-like II"/>
    <property type="match status" value="1"/>
</dbReference>
<dbReference type="GO" id="GO:0000976">
    <property type="term" value="F:transcription cis-regulatory region binding"/>
    <property type="evidence" value="ECO:0007669"/>
    <property type="project" value="TreeGrafter"/>
</dbReference>
<feature type="domain" description="HTH lysR-type" evidence="5">
    <location>
        <begin position="1"/>
        <end position="58"/>
    </location>
</feature>
<evidence type="ECO:0000256" key="3">
    <source>
        <dbReference type="ARBA" id="ARBA00023125"/>
    </source>
</evidence>
<gene>
    <name evidence="6" type="ORF">SAMN00768000_1862</name>
</gene>
<dbReference type="SUPFAM" id="SSF46785">
    <property type="entry name" value="Winged helix' DNA-binding domain"/>
    <property type="match status" value="1"/>
</dbReference>
<organism evidence="6 7">
    <name type="scientific">Sulfobacillus thermosulfidooxidans (strain DSM 9293 / VKM B-1269 / AT-1)</name>
    <dbReference type="NCBI Taxonomy" id="929705"/>
    <lineage>
        <taxon>Bacteria</taxon>
        <taxon>Bacillati</taxon>
        <taxon>Bacillota</taxon>
        <taxon>Clostridia</taxon>
        <taxon>Eubacteriales</taxon>
        <taxon>Clostridiales Family XVII. Incertae Sedis</taxon>
        <taxon>Sulfobacillus</taxon>
    </lineage>
</organism>